<proteinExistence type="predicted"/>
<feature type="compositionally biased region" description="Low complexity" evidence="1">
    <location>
        <begin position="142"/>
        <end position="160"/>
    </location>
</feature>
<feature type="compositionally biased region" description="Low complexity" evidence="1">
    <location>
        <begin position="249"/>
        <end position="265"/>
    </location>
</feature>
<feature type="region of interest" description="Disordered" evidence="1">
    <location>
        <begin position="303"/>
        <end position="322"/>
    </location>
</feature>
<evidence type="ECO:0000313" key="3">
    <source>
        <dbReference type="Proteomes" id="UP001148018"/>
    </source>
</evidence>
<accession>A0A9Q0DCB4</accession>
<organism evidence="2 3">
    <name type="scientific">Muraenolepis orangiensis</name>
    <name type="common">Patagonian moray cod</name>
    <dbReference type="NCBI Taxonomy" id="630683"/>
    <lineage>
        <taxon>Eukaryota</taxon>
        <taxon>Metazoa</taxon>
        <taxon>Chordata</taxon>
        <taxon>Craniata</taxon>
        <taxon>Vertebrata</taxon>
        <taxon>Euteleostomi</taxon>
        <taxon>Actinopterygii</taxon>
        <taxon>Neopterygii</taxon>
        <taxon>Teleostei</taxon>
        <taxon>Neoteleostei</taxon>
        <taxon>Acanthomorphata</taxon>
        <taxon>Zeiogadaria</taxon>
        <taxon>Gadariae</taxon>
        <taxon>Gadiformes</taxon>
        <taxon>Muraenolepidoidei</taxon>
        <taxon>Muraenolepididae</taxon>
        <taxon>Muraenolepis</taxon>
    </lineage>
</organism>
<protein>
    <submittedName>
        <fullName evidence="2">Uncharacterized protein</fullName>
    </submittedName>
</protein>
<comment type="caution">
    <text evidence="2">The sequence shown here is derived from an EMBL/GenBank/DDBJ whole genome shotgun (WGS) entry which is preliminary data.</text>
</comment>
<dbReference type="InterPro" id="IPR017404">
    <property type="entry name" value="Ladinin_1"/>
</dbReference>
<dbReference type="GO" id="GO:0005198">
    <property type="term" value="F:structural molecule activity"/>
    <property type="evidence" value="ECO:0007669"/>
    <property type="project" value="InterPro"/>
</dbReference>
<sequence length="322" mass="36000">MSISRKNWMALSSLARQRARQPFLSSSSFCYLSSSSFCYLSSSSSSFCYLSSSSFCYLSSSSSSFCYLSSSSSSTRGGSGEVPHPQQNKDLVELLRSRDEKRKKRQTETLRRQQGEQEGGRARGETSVCISLDPTPPPSPGLPWTSPCHSPSPRGPWSPGGHNGYAQECECTTYLPEDPSQKDDRNTNFQRNTRQRVSSRSIQEKMDRLAQAAQRSEVSRSPDVTQRTLVLLEEVSRKRDLFEKEHQGASSPSSPRESRQEFSSFSSAISDRINRWVNKGGHAGSSPNPADLRHVDISSKKILFESKQTEHSMLPHGVRRDK</sequence>
<dbReference type="EMBL" id="JANIIK010000117">
    <property type="protein sequence ID" value="KAJ3586219.1"/>
    <property type="molecule type" value="Genomic_DNA"/>
</dbReference>
<feature type="region of interest" description="Disordered" evidence="1">
    <location>
        <begin position="76"/>
        <end position="161"/>
    </location>
</feature>
<name>A0A9Q0DCB4_9TELE</name>
<reference evidence="2" key="1">
    <citation type="submission" date="2022-07" db="EMBL/GenBank/DDBJ databases">
        <title>Chromosome-level genome of Muraenolepis orangiensis.</title>
        <authorList>
            <person name="Kim J."/>
        </authorList>
    </citation>
    <scope>NUCLEOTIDE SEQUENCE</scope>
    <source>
        <strain evidence="2">KU_S4_2022</strain>
        <tissue evidence="2">Muscle</tissue>
    </source>
</reference>
<feature type="compositionally biased region" description="Low complexity" evidence="1">
    <location>
        <begin position="187"/>
        <end position="196"/>
    </location>
</feature>
<dbReference type="PANTHER" id="PTHR12392">
    <property type="entry name" value="LADININ 1"/>
    <property type="match status" value="1"/>
</dbReference>
<evidence type="ECO:0000256" key="1">
    <source>
        <dbReference type="SAM" id="MobiDB-lite"/>
    </source>
</evidence>
<feature type="region of interest" description="Disordered" evidence="1">
    <location>
        <begin position="176"/>
        <end position="224"/>
    </location>
</feature>
<gene>
    <name evidence="2" type="ORF">NHX12_012619</name>
</gene>
<feature type="region of interest" description="Disordered" evidence="1">
    <location>
        <begin position="242"/>
        <end position="265"/>
    </location>
</feature>
<keyword evidence="3" id="KW-1185">Reference proteome</keyword>
<dbReference type="AlphaFoldDB" id="A0A9Q0DCB4"/>
<evidence type="ECO:0000313" key="2">
    <source>
        <dbReference type="EMBL" id="KAJ3586219.1"/>
    </source>
</evidence>
<dbReference type="PANTHER" id="PTHR12392:SF0">
    <property type="entry name" value="LADININ-1"/>
    <property type="match status" value="1"/>
</dbReference>
<dbReference type="Proteomes" id="UP001148018">
    <property type="component" value="Unassembled WGS sequence"/>
</dbReference>
<feature type="compositionally biased region" description="Basic and acidic residues" evidence="1">
    <location>
        <begin position="90"/>
        <end position="124"/>
    </location>
</feature>
<dbReference type="OrthoDB" id="9948606at2759"/>